<protein>
    <submittedName>
        <fullName evidence="1">Uncharacterized protein</fullName>
    </submittedName>
</protein>
<dbReference type="Proteomes" id="UP000215027">
    <property type="component" value="Chromosome I"/>
</dbReference>
<accession>A0A160T0P3</accession>
<keyword evidence="2" id="KW-1185">Reference proteome</keyword>
<dbReference type="KEGG" id="pbf:CFX0092_A0009"/>
<evidence type="ECO:0000313" key="1">
    <source>
        <dbReference type="EMBL" id="CUS01890.2"/>
    </source>
</evidence>
<dbReference type="AlphaFoldDB" id="A0A160T0P3"/>
<dbReference type="RefSeq" id="WP_157912768.1">
    <property type="nucleotide sequence ID" value="NZ_LN890655.1"/>
</dbReference>
<proteinExistence type="predicted"/>
<sequence>MDSGKMPNEDDVVLNESLNEQDEVADYLDYLLIQAIKTRDEKRLSLAEVKAALELEG</sequence>
<dbReference type="EMBL" id="LN890655">
    <property type="protein sequence ID" value="CUS01890.2"/>
    <property type="molecule type" value="Genomic_DNA"/>
</dbReference>
<evidence type="ECO:0000313" key="2">
    <source>
        <dbReference type="Proteomes" id="UP000215027"/>
    </source>
</evidence>
<organism evidence="1 2">
    <name type="scientific">Candidatus Promineifilum breve</name>
    <dbReference type="NCBI Taxonomy" id="1806508"/>
    <lineage>
        <taxon>Bacteria</taxon>
        <taxon>Bacillati</taxon>
        <taxon>Chloroflexota</taxon>
        <taxon>Ardenticatenia</taxon>
        <taxon>Candidatus Promineifilales</taxon>
        <taxon>Candidatus Promineifilaceae</taxon>
        <taxon>Candidatus Promineifilum</taxon>
    </lineage>
</organism>
<gene>
    <name evidence="1" type="ORF">CFX0092_A0009</name>
</gene>
<name>A0A160T0P3_9CHLR</name>
<reference evidence="1" key="1">
    <citation type="submission" date="2016-01" db="EMBL/GenBank/DDBJ databases">
        <authorList>
            <person name="Mcilroy J.S."/>
            <person name="Karst M S."/>
            <person name="Albertsen M."/>
        </authorList>
    </citation>
    <scope>NUCLEOTIDE SEQUENCE</scope>
    <source>
        <strain evidence="1">Cfx-K</strain>
    </source>
</reference>